<organism evidence="1 2">
    <name type="scientific">Oesophagostomum dentatum</name>
    <name type="common">Nodular worm</name>
    <dbReference type="NCBI Taxonomy" id="61180"/>
    <lineage>
        <taxon>Eukaryota</taxon>
        <taxon>Metazoa</taxon>
        <taxon>Ecdysozoa</taxon>
        <taxon>Nematoda</taxon>
        <taxon>Chromadorea</taxon>
        <taxon>Rhabditida</taxon>
        <taxon>Rhabditina</taxon>
        <taxon>Rhabditomorpha</taxon>
        <taxon>Strongyloidea</taxon>
        <taxon>Strongylidae</taxon>
        <taxon>Oesophagostomum</taxon>
    </lineage>
</organism>
<dbReference type="Proteomes" id="UP000053660">
    <property type="component" value="Unassembled WGS sequence"/>
</dbReference>
<evidence type="ECO:0000313" key="1">
    <source>
        <dbReference type="EMBL" id="KHJ82198.1"/>
    </source>
</evidence>
<keyword evidence="2" id="KW-1185">Reference proteome</keyword>
<reference evidence="1 2" key="1">
    <citation type="submission" date="2014-03" db="EMBL/GenBank/DDBJ databases">
        <title>Draft genome of the hookworm Oesophagostomum dentatum.</title>
        <authorList>
            <person name="Mitreva M."/>
        </authorList>
    </citation>
    <scope>NUCLEOTIDE SEQUENCE [LARGE SCALE GENOMIC DNA]</scope>
    <source>
        <strain evidence="1 2">OD-Hann</strain>
    </source>
</reference>
<name>A0A0B1SA95_OESDE</name>
<accession>A0A0B1SA95</accession>
<protein>
    <recommendedName>
        <fullName evidence="3">EGF-like domain-containing protein</fullName>
    </recommendedName>
</protein>
<dbReference type="OrthoDB" id="5825437at2759"/>
<dbReference type="AlphaFoldDB" id="A0A0B1SA95"/>
<proteinExistence type="predicted"/>
<evidence type="ECO:0000313" key="2">
    <source>
        <dbReference type="Proteomes" id="UP000053660"/>
    </source>
</evidence>
<dbReference type="EMBL" id="KN581419">
    <property type="protein sequence ID" value="KHJ82198.1"/>
    <property type="molecule type" value="Genomic_DNA"/>
</dbReference>
<dbReference type="SUPFAM" id="SSF57196">
    <property type="entry name" value="EGF/Laminin"/>
    <property type="match status" value="1"/>
</dbReference>
<sequence>MHGYRNYTCECAEGFFYNVSGRECVEVGQRVNVTLIFRETYYSETFNIPTHKDSISARRIITAAVCRI</sequence>
<evidence type="ECO:0008006" key="3">
    <source>
        <dbReference type="Google" id="ProtNLM"/>
    </source>
</evidence>
<gene>
    <name evidence="1" type="ORF">OESDEN_18110</name>
</gene>